<dbReference type="GeneID" id="41967387"/>
<proteinExistence type="predicted"/>
<feature type="region of interest" description="Disordered" evidence="1">
    <location>
        <begin position="1"/>
        <end position="26"/>
    </location>
</feature>
<keyword evidence="2" id="KW-1185">Reference proteome</keyword>
<protein>
    <recommendedName>
        <fullName evidence="4">BTB domain-containing protein</fullName>
    </recommendedName>
</protein>
<sequence length="229" mass="26241">MESISKKSGDYDTPEQLVSPASKVSTSPMKADAFEAQFGKCTQIEQFQPEILDPDEERLVEPFGVDSWGSLASAKKCCKKCRCCKRKNAYEWGEDTVAAYTAMKRRTNREILWDDFERSWRMDLSGFTKNGTFDTEGGPDADILIHHCQVYVLADRYGITRLMDVSLQKLHQALVKSKIPKNNLSDIVALVRFCYGELVPEKLRQMVIHYISCNVEACGRLRSFRSFWR</sequence>
<dbReference type="RefSeq" id="XP_030975998.1">
    <property type="nucleotide sequence ID" value="XM_031132484.1"/>
</dbReference>
<name>A0A6P8AM78_PYRGI</name>
<evidence type="ECO:0000256" key="1">
    <source>
        <dbReference type="SAM" id="MobiDB-lite"/>
    </source>
</evidence>
<gene>
    <name evidence="3" type="ORF">PgNI_12537</name>
</gene>
<dbReference type="Proteomes" id="UP000515153">
    <property type="component" value="Unplaced"/>
</dbReference>
<evidence type="ECO:0000313" key="2">
    <source>
        <dbReference type="Proteomes" id="UP000515153"/>
    </source>
</evidence>
<dbReference type="KEGG" id="pgri:PgNI_12537"/>
<reference evidence="3" key="3">
    <citation type="submission" date="2025-08" db="UniProtKB">
        <authorList>
            <consortium name="RefSeq"/>
        </authorList>
    </citation>
    <scope>IDENTIFICATION</scope>
    <source>
        <strain evidence="3">NI907</strain>
    </source>
</reference>
<feature type="non-terminal residue" evidence="3">
    <location>
        <position position="229"/>
    </location>
</feature>
<evidence type="ECO:0000313" key="3">
    <source>
        <dbReference type="RefSeq" id="XP_030975998.1"/>
    </source>
</evidence>
<accession>A0A6P8AM78</accession>
<organism evidence="2 3">
    <name type="scientific">Pyricularia grisea</name>
    <name type="common">Crabgrass-specific blast fungus</name>
    <name type="synonym">Magnaporthe grisea</name>
    <dbReference type="NCBI Taxonomy" id="148305"/>
    <lineage>
        <taxon>Eukaryota</taxon>
        <taxon>Fungi</taxon>
        <taxon>Dikarya</taxon>
        <taxon>Ascomycota</taxon>
        <taxon>Pezizomycotina</taxon>
        <taxon>Sordariomycetes</taxon>
        <taxon>Sordariomycetidae</taxon>
        <taxon>Magnaporthales</taxon>
        <taxon>Pyriculariaceae</taxon>
        <taxon>Pyricularia</taxon>
    </lineage>
</organism>
<dbReference type="AlphaFoldDB" id="A0A6P8AM78"/>
<reference evidence="3" key="2">
    <citation type="submission" date="2019-10" db="EMBL/GenBank/DDBJ databases">
        <authorList>
            <consortium name="NCBI Genome Project"/>
        </authorList>
    </citation>
    <scope>NUCLEOTIDE SEQUENCE</scope>
    <source>
        <strain evidence="3">NI907</strain>
    </source>
</reference>
<evidence type="ECO:0008006" key="4">
    <source>
        <dbReference type="Google" id="ProtNLM"/>
    </source>
</evidence>
<feature type="compositionally biased region" description="Basic and acidic residues" evidence="1">
    <location>
        <begin position="1"/>
        <end position="10"/>
    </location>
</feature>
<reference evidence="3" key="1">
    <citation type="journal article" date="2019" name="Mol. Biol. Evol.">
        <title>Blast fungal genomes show frequent chromosomal changes, gene gains and losses, and effector gene turnover.</title>
        <authorList>
            <person name="Gomez Luciano L.B."/>
            <person name="Jason Tsai I."/>
            <person name="Chuma I."/>
            <person name="Tosa Y."/>
            <person name="Chen Y.H."/>
            <person name="Li J.Y."/>
            <person name="Li M.Y."/>
            <person name="Jade Lu M.Y."/>
            <person name="Nakayashiki H."/>
            <person name="Li W.H."/>
        </authorList>
    </citation>
    <scope>NUCLEOTIDE SEQUENCE</scope>
    <source>
        <strain evidence="3">NI907</strain>
    </source>
</reference>